<evidence type="ECO:0000313" key="2">
    <source>
        <dbReference type="EMBL" id="PSX02000.1"/>
    </source>
</evidence>
<sequence length="324" mass="37004">MIGIYMKKYLVIVAVVILSGCSAWPTNCGKEEGYVWCNARYLDLTSRDYKEKNTVKPDKDKRFKLAYEGYIYALLGAIELQKEQQSEDKHFSLPEYIEIDYSVNDSTGFQASVFKVYETTDRENLKEVVVAFRGTDQFWKDYSAHNLHPSPKQYKPAQDLVIKISDRYKGTKLVVTGYSLGGGLAMNVLHNERTSSRVSQAWAFNSSPRTGEKVKVDSRLYLLSAKGEVLDLPRRILKEGPKSLGALDEHFSDGYNLVDASSFYLHSRWVLARQMLIFADMVYYEESGRDEAYISPPLEILKMANPPKGCDGKYKKFLVDNNRL</sequence>
<proteinExistence type="predicted"/>
<accession>A0ABX5GY70</accession>
<dbReference type="Gene3D" id="3.40.50.1820">
    <property type="entry name" value="alpha/beta hydrolase"/>
    <property type="match status" value="1"/>
</dbReference>
<dbReference type="SUPFAM" id="SSF53474">
    <property type="entry name" value="alpha/beta-Hydrolases"/>
    <property type="match status" value="1"/>
</dbReference>
<dbReference type="Proteomes" id="UP000240989">
    <property type="component" value="Unassembled WGS sequence"/>
</dbReference>
<protein>
    <submittedName>
        <fullName evidence="2">DUF2974 domain-containing protein</fullName>
    </submittedName>
</protein>
<keyword evidence="1" id="KW-0732">Signal</keyword>
<dbReference type="InterPro" id="IPR029058">
    <property type="entry name" value="AB_hydrolase_fold"/>
</dbReference>
<feature type="signal peptide" evidence="1">
    <location>
        <begin position="1"/>
        <end position="25"/>
    </location>
</feature>
<dbReference type="Pfam" id="PF26363">
    <property type="entry name" value="Phospholipase-like"/>
    <property type="match status" value="1"/>
</dbReference>
<evidence type="ECO:0000313" key="3">
    <source>
        <dbReference type="Proteomes" id="UP000240989"/>
    </source>
</evidence>
<gene>
    <name evidence="2" type="ORF">C0W27_21705</name>
</gene>
<reference evidence="2 3" key="1">
    <citation type="submission" date="2018-01" db="EMBL/GenBank/DDBJ databases">
        <title>Whole genome sequencing of Histamine producing bacteria.</title>
        <authorList>
            <person name="Butler K."/>
        </authorList>
    </citation>
    <scope>NUCLEOTIDE SEQUENCE [LARGE SCALE GENOMIC DNA]</scope>
    <source>
        <strain evidence="2 3">A6-1</strain>
    </source>
</reference>
<dbReference type="PROSITE" id="PS51257">
    <property type="entry name" value="PROKAR_LIPOPROTEIN"/>
    <property type="match status" value="1"/>
</dbReference>
<keyword evidence="3" id="KW-1185">Reference proteome</keyword>
<evidence type="ECO:0000256" key="1">
    <source>
        <dbReference type="SAM" id="SignalP"/>
    </source>
</evidence>
<feature type="chain" id="PRO_5047230628" evidence="1">
    <location>
        <begin position="26"/>
        <end position="324"/>
    </location>
</feature>
<comment type="caution">
    <text evidence="2">The sequence shown here is derived from an EMBL/GenBank/DDBJ whole genome shotgun (WGS) entry which is preliminary data.</text>
</comment>
<name>A0ABX5GY70_PHOAN</name>
<organism evidence="2 3">
    <name type="scientific">Photobacterium angustum</name>
    <dbReference type="NCBI Taxonomy" id="661"/>
    <lineage>
        <taxon>Bacteria</taxon>
        <taxon>Pseudomonadati</taxon>
        <taxon>Pseudomonadota</taxon>
        <taxon>Gammaproteobacteria</taxon>
        <taxon>Vibrionales</taxon>
        <taxon>Vibrionaceae</taxon>
        <taxon>Photobacterium</taxon>
    </lineage>
</organism>
<dbReference type="EMBL" id="PYOU01000030">
    <property type="protein sequence ID" value="PSX02000.1"/>
    <property type="molecule type" value="Genomic_DNA"/>
</dbReference>